<dbReference type="Proteomes" id="UP000736787">
    <property type="component" value="Unassembled WGS sequence"/>
</dbReference>
<dbReference type="VEuPathDB" id="FungiDB:PC110_g9063"/>
<evidence type="ECO:0000313" key="7">
    <source>
        <dbReference type="EMBL" id="RAW34605.1"/>
    </source>
</evidence>
<reference evidence="2" key="2">
    <citation type="submission" date="2018-10" db="EMBL/GenBank/DDBJ databases">
        <title>Effector identification in a new, highly contiguous assembly of the strawberry crown rot pathogen Phytophthora cactorum.</title>
        <authorList>
            <person name="Armitage A.D."/>
            <person name="Nellist C.F."/>
            <person name="Bates H."/>
            <person name="Vickerstaff R.J."/>
            <person name="Harrison R.J."/>
        </authorList>
    </citation>
    <scope>NUCLEOTIDE SEQUENCE</scope>
    <source>
        <strain evidence="2">15-7</strain>
        <strain evidence="3">4032</strain>
        <strain evidence="4">4040</strain>
        <strain evidence="5">P415</strain>
        <strain evidence="6">P421</strain>
    </source>
</reference>
<dbReference type="Proteomes" id="UP000735874">
    <property type="component" value="Unassembled WGS sequence"/>
</dbReference>
<name>A0A329SCV7_9STRA</name>
<dbReference type="EMBL" id="RCMG01001080">
    <property type="protein sequence ID" value="KAG2836905.1"/>
    <property type="molecule type" value="Genomic_DNA"/>
</dbReference>
<feature type="compositionally biased region" description="Basic residues" evidence="1">
    <location>
        <begin position="24"/>
        <end position="36"/>
    </location>
</feature>
<gene>
    <name evidence="7" type="ORF">PC110_g9063</name>
    <name evidence="2" type="ORF">PC113_g19931</name>
    <name evidence="3" type="ORF">PC115_g19480</name>
    <name evidence="4" type="ORF">PC117_g19286</name>
    <name evidence="5" type="ORF">PC118_g19914</name>
    <name evidence="6" type="ORF">PC129_g18862</name>
</gene>
<dbReference type="EMBL" id="RCMV01001142">
    <property type="protein sequence ID" value="KAG3210137.1"/>
    <property type="molecule type" value="Genomic_DNA"/>
</dbReference>
<evidence type="ECO:0000313" key="3">
    <source>
        <dbReference type="EMBL" id="KAG2890502.1"/>
    </source>
</evidence>
<evidence type="ECO:0000313" key="5">
    <source>
        <dbReference type="EMBL" id="KAG2965150.1"/>
    </source>
</evidence>
<comment type="caution">
    <text evidence="7">The sequence shown here is derived from an EMBL/GenBank/DDBJ whole genome shotgun (WGS) entry which is preliminary data.</text>
</comment>
<dbReference type="EMBL" id="RCMK01000829">
    <property type="protein sequence ID" value="KAG2910851.1"/>
    <property type="molecule type" value="Genomic_DNA"/>
</dbReference>
<evidence type="ECO:0000313" key="8">
    <source>
        <dbReference type="Proteomes" id="UP000251314"/>
    </source>
</evidence>
<organism evidence="7 8">
    <name type="scientific">Phytophthora cactorum</name>
    <dbReference type="NCBI Taxonomy" id="29920"/>
    <lineage>
        <taxon>Eukaryota</taxon>
        <taxon>Sar</taxon>
        <taxon>Stramenopiles</taxon>
        <taxon>Oomycota</taxon>
        <taxon>Peronosporomycetes</taxon>
        <taxon>Peronosporales</taxon>
        <taxon>Peronosporaceae</taxon>
        <taxon>Phytophthora</taxon>
    </lineage>
</organism>
<protein>
    <submittedName>
        <fullName evidence="7">Uncharacterized protein</fullName>
    </submittedName>
</protein>
<dbReference type="OrthoDB" id="164906at2759"/>
<dbReference type="Proteomes" id="UP000697107">
    <property type="component" value="Unassembled WGS sequence"/>
</dbReference>
<accession>A0A329SCV7</accession>
<dbReference type="EMBL" id="RCML01001135">
    <property type="protein sequence ID" value="KAG2965150.1"/>
    <property type="molecule type" value="Genomic_DNA"/>
</dbReference>
<keyword evidence="8" id="KW-1185">Reference proteome</keyword>
<evidence type="ECO:0000256" key="1">
    <source>
        <dbReference type="SAM" id="MobiDB-lite"/>
    </source>
</evidence>
<dbReference type="Proteomes" id="UP000760860">
    <property type="component" value="Unassembled WGS sequence"/>
</dbReference>
<dbReference type="EMBL" id="MJFZ01000195">
    <property type="protein sequence ID" value="RAW34605.1"/>
    <property type="molecule type" value="Genomic_DNA"/>
</dbReference>
<sequence>MEHVPSTTERLDRRASTTTASTPTRRRAKERCRRRREAGGVGRLIVLPVLREHWSELVPLDNSTALEEEPWNLTKRSNETVPQVYRRLKELLRMFAEFPVSAESIP</sequence>
<feature type="compositionally biased region" description="Basic and acidic residues" evidence="1">
    <location>
        <begin position="1"/>
        <end position="15"/>
    </location>
</feature>
<dbReference type="Proteomes" id="UP000774804">
    <property type="component" value="Unassembled WGS sequence"/>
</dbReference>
<dbReference type="EMBL" id="RCMI01001114">
    <property type="protein sequence ID" value="KAG2890502.1"/>
    <property type="molecule type" value="Genomic_DNA"/>
</dbReference>
<evidence type="ECO:0000313" key="4">
    <source>
        <dbReference type="EMBL" id="KAG2910851.1"/>
    </source>
</evidence>
<evidence type="ECO:0000313" key="2">
    <source>
        <dbReference type="EMBL" id="KAG2836905.1"/>
    </source>
</evidence>
<dbReference type="AlphaFoldDB" id="A0A329SCV7"/>
<reference evidence="7 8" key="1">
    <citation type="submission" date="2018-01" db="EMBL/GenBank/DDBJ databases">
        <title>Draft genome of the strawberry crown rot pathogen Phytophthora cactorum.</title>
        <authorList>
            <person name="Armitage A.D."/>
            <person name="Lysoe E."/>
            <person name="Nellist C.F."/>
            <person name="Harrison R.J."/>
            <person name="Brurberg M.B."/>
        </authorList>
    </citation>
    <scope>NUCLEOTIDE SEQUENCE [LARGE SCALE GENOMIC DNA]</scope>
    <source>
        <strain evidence="7 8">10300</strain>
    </source>
</reference>
<dbReference type="Proteomes" id="UP000251314">
    <property type="component" value="Unassembled WGS sequence"/>
</dbReference>
<feature type="region of interest" description="Disordered" evidence="1">
    <location>
        <begin position="1"/>
        <end position="36"/>
    </location>
</feature>
<proteinExistence type="predicted"/>
<evidence type="ECO:0000313" key="6">
    <source>
        <dbReference type="EMBL" id="KAG3210137.1"/>
    </source>
</evidence>